<comment type="caution">
    <text evidence="1">The sequence shown here is derived from an EMBL/GenBank/DDBJ whole genome shotgun (WGS) entry which is preliminary data.</text>
</comment>
<reference evidence="1" key="1">
    <citation type="journal article" date="2023" name="G3 (Bethesda)">
        <title>A reference genome for the long-term kleptoplast-retaining sea slug Elysia crispata morphotype clarki.</title>
        <authorList>
            <person name="Eastman K.E."/>
            <person name="Pendleton A.L."/>
            <person name="Shaikh M.A."/>
            <person name="Suttiyut T."/>
            <person name="Ogas R."/>
            <person name="Tomko P."/>
            <person name="Gavelis G."/>
            <person name="Widhalm J.R."/>
            <person name="Wisecaver J.H."/>
        </authorList>
    </citation>
    <scope>NUCLEOTIDE SEQUENCE</scope>
    <source>
        <strain evidence="1">ECLA1</strain>
    </source>
</reference>
<dbReference type="AlphaFoldDB" id="A0AAE1E4X8"/>
<dbReference type="Proteomes" id="UP001283361">
    <property type="component" value="Unassembled WGS sequence"/>
</dbReference>
<accession>A0AAE1E4X8</accession>
<organism evidence="1 2">
    <name type="scientific">Elysia crispata</name>
    <name type="common">lettuce slug</name>
    <dbReference type="NCBI Taxonomy" id="231223"/>
    <lineage>
        <taxon>Eukaryota</taxon>
        <taxon>Metazoa</taxon>
        <taxon>Spiralia</taxon>
        <taxon>Lophotrochozoa</taxon>
        <taxon>Mollusca</taxon>
        <taxon>Gastropoda</taxon>
        <taxon>Heterobranchia</taxon>
        <taxon>Euthyneura</taxon>
        <taxon>Panpulmonata</taxon>
        <taxon>Sacoglossa</taxon>
        <taxon>Placobranchoidea</taxon>
        <taxon>Plakobranchidae</taxon>
        <taxon>Elysia</taxon>
    </lineage>
</organism>
<evidence type="ECO:0000313" key="1">
    <source>
        <dbReference type="EMBL" id="KAK3793695.1"/>
    </source>
</evidence>
<proteinExistence type="predicted"/>
<evidence type="ECO:0000313" key="2">
    <source>
        <dbReference type="Proteomes" id="UP001283361"/>
    </source>
</evidence>
<name>A0AAE1E4X8_9GAST</name>
<dbReference type="EMBL" id="JAWDGP010001181">
    <property type="protein sequence ID" value="KAK3793695.1"/>
    <property type="molecule type" value="Genomic_DNA"/>
</dbReference>
<keyword evidence="2" id="KW-1185">Reference proteome</keyword>
<protein>
    <submittedName>
        <fullName evidence="1">Uncharacterized protein</fullName>
    </submittedName>
</protein>
<sequence length="123" mass="13419">MLLPPSSSICALVISCRGLFNCQACLNNLSWFSYTSPSQKQFYLSADSYIACRSRERFGGEISGRLGCALHSQHLHVRSSGRCGTLDTGAVGIFFHPQGRGVTLYTKSSIVLAPSLPAEIRYQ</sequence>
<gene>
    <name evidence="1" type="ORF">RRG08_015392</name>
</gene>